<dbReference type="AlphaFoldDB" id="A0A0A1XRP6"/>
<reference evidence="1" key="2">
    <citation type="journal article" date="2015" name="Gigascience">
        <title>Reconstructing a comprehensive transcriptome assembly of a white-pupal translocated strain of the pest fruit fly Bactrocera cucurbitae.</title>
        <authorList>
            <person name="Sim S.B."/>
            <person name="Calla B."/>
            <person name="Hall B."/>
            <person name="DeRego T."/>
            <person name="Geib S.M."/>
        </authorList>
    </citation>
    <scope>NUCLEOTIDE SEQUENCE</scope>
</reference>
<evidence type="ECO:0000313" key="1">
    <source>
        <dbReference type="EMBL" id="JAD13681.1"/>
    </source>
</evidence>
<accession>A0A0A1XRP6</accession>
<organism evidence="1">
    <name type="scientific">Zeugodacus cucurbitae</name>
    <name type="common">Melon fruit fly</name>
    <name type="synonym">Bactrocera cucurbitae</name>
    <dbReference type="NCBI Taxonomy" id="28588"/>
    <lineage>
        <taxon>Eukaryota</taxon>
        <taxon>Metazoa</taxon>
        <taxon>Ecdysozoa</taxon>
        <taxon>Arthropoda</taxon>
        <taxon>Hexapoda</taxon>
        <taxon>Insecta</taxon>
        <taxon>Pterygota</taxon>
        <taxon>Neoptera</taxon>
        <taxon>Endopterygota</taxon>
        <taxon>Diptera</taxon>
        <taxon>Brachycera</taxon>
        <taxon>Muscomorpha</taxon>
        <taxon>Tephritoidea</taxon>
        <taxon>Tephritidae</taxon>
        <taxon>Zeugodacus</taxon>
        <taxon>Zeugodacus</taxon>
    </lineage>
</organism>
<dbReference type="EMBL" id="GBXI01000611">
    <property type="protein sequence ID" value="JAD13681.1"/>
    <property type="molecule type" value="Transcribed_RNA"/>
</dbReference>
<sequence>MVKTLQLNSNKANYANNNNASHYPNVPYKLTNGTGATGNGHVANPFVGGYTYNINPCTTNNSATPHSTAMSSELTAAVAMPHQKHHKVHSIATASSSIGCVGQSPTKLSVAGPITDL</sequence>
<name>A0A0A1XRP6_ZEUCU</name>
<reference evidence="1" key="1">
    <citation type="submission" date="2014-11" db="EMBL/GenBank/DDBJ databases">
        <authorList>
            <person name="Geib S."/>
        </authorList>
    </citation>
    <scope>NUCLEOTIDE SEQUENCE</scope>
</reference>
<gene>
    <name evidence="1" type="primary">POL1</name>
    <name evidence="1" type="ORF">g.44801</name>
</gene>
<protein>
    <submittedName>
        <fullName evidence="1">Genome polyprotein 1</fullName>
    </submittedName>
</protein>
<proteinExistence type="predicted"/>